<keyword evidence="2" id="KW-1185">Reference proteome</keyword>
<dbReference type="BioCyc" id="CBUR1055526:G10QW-317-MONOMER"/>
<dbReference type="HOGENOM" id="CLU_3005525_0_0_4"/>
<comment type="caution">
    <text evidence="1">The sequence shown here is derived from an EMBL/GenBank/DDBJ whole genome shotgun (WGS) entry which is preliminary data.</text>
</comment>
<evidence type="ECO:0000313" key="2">
    <source>
        <dbReference type="Proteomes" id="UP000003511"/>
    </source>
</evidence>
<dbReference type="Proteomes" id="UP000003511">
    <property type="component" value="Unassembled WGS sequence"/>
</dbReference>
<name>U3UAH5_9BURK</name>
<gene>
    <name evidence="1" type="ORF">BKIR_c114_0664</name>
</gene>
<sequence length="56" mass="5734">MTATEINDLETVILAPFAVDVALAGAVPRTLSGSEAGRVIGWGCRSCVAEGADQED</sequence>
<accession>U3UAH5</accession>
<protein>
    <submittedName>
        <fullName evidence="1">WGS project CAFE00000000 data, contig bkir_c114</fullName>
    </submittedName>
</protein>
<dbReference type="EMBL" id="CAFE01000020">
    <property type="protein sequence ID" value="CCD35838.1"/>
    <property type="molecule type" value="Genomic_DNA"/>
</dbReference>
<dbReference type="STRING" id="1055526.BKIR_c114_0664"/>
<reference evidence="1" key="1">
    <citation type="submission" date="2011-09" db="EMBL/GenBank/DDBJ databases">
        <authorList>
            <person name="Carlier A."/>
        </authorList>
    </citation>
    <scope>NUCLEOTIDE SEQUENCE [LARGE SCALE GENOMIC DNA]</scope>
    <source>
        <strain evidence="1">UZHbot1</strain>
    </source>
</reference>
<organism evidence="1 2">
    <name type="scientific">Candidatus Paraburkholderia kirkii UZHbot1</name>
    <dbReference type="NCBI Taxonomy" id="1055526"/>
    <lineage>
        <taxon>Bacteria</taxon>
        <taxon>Pseudomonadati</taxon>
        <taxon>Pseudomonadota</taxon>
        <taxon>Betaproteobacteria</taxon>
        <taxon>Burkholderiales</taxon>
        <taxon>Burkholderiaceae</taxon>
        <taxon>Paraburkholderia</taxon>
    </lineage>
</organism>
<evidence type="ECO:0000313" key="1">
    <source>
        <dbReference type="EMBL" id="CCD35838.1"/>
    </source>
</evidence>
<proteinExistence type="predicted"/>
<reference evidence="1" key="2">
    <citation type="submission" date="2011-10" db="EMBL/GenBank/DDBJ databases">
        <title>Draft genome sequence of Candidatus Burkholderia kirkii.</title>
        <authorList>
            <person name="Carlier A.L."/>
            <person name="Eberl L."/>
        </authorList>
    </citation>
    <scope>NUCLEOTIDE SEQUENCE [LARGE SCALE GENOMIC DNA]</scope>
    <source>
        <strain evidence="1">UZHbot1</strain>
    </source>
</reference>
<dbReference type="AlphaFoldDB" id="U3UAH5"/>